<evidence type="ECO:0000313" key="3">
    <source>
        <dbReference type="Proteomes" id="UP000480410"/>
    </source>
</evidence>
<dbReference type="SUPFAM" id="SSF52402">
    <property type="entry name" value="Adenine nucleotide alpha hydrolases-like"/>
    <property type="match status" value="1"/>
</dbReference>
<dbReference type="Proteomes" id="UP000482634">
    <property type="component" value="Unassembled WGS sequence"/>
</dbReference>
<evidence type="ECO:0000313" key="1">
    <source>
        <dbReference type="EMBL" id="NER59453.1"/>
    </source>
</evidence>
<comment type="caution">
    <text evidence="2">The sequence shown here is derived from an EMBL/GenBank/DDBJ whole genome shotgun (WGS) entry which is preliminary data.</text>
</comment>
<dbReference type="EMBL" id="JAAHBU010000046">
    <property type="protein sequence ID" value="NER63271.1"/>
    <property type="molecule type" value="Genomic_DNA"/>
</dbReference>
<keyword evidence="4" id="KW-1185">Reference proteome</keyword>
<sequence length="477" mass="52794">MSTLHDQAMSYIYQQVLHRLLEQLSQGQRASLQLLIQRLLVAAGGLDQIGDFKVMLAYGGGKDSSFALACLRAAQLSIAARASATFELRVVTARHLGMSSVTIGNIERTYSALVMHDDSRVELLVLEDGCLQPFDARQALSARQQQAERYDTLVTGHLTAGQVRPMFCNRFYLGLADLYRQGMSWQGGVDALISADSLPERKRYLAWGRRMMREAGVASTRPISAYPGVFLQGLGQLRRQYVSEVLGRSDAPLRPLPGLRRAPRLLDIADLVQPTGYSRSAQLLDLLGYRNDELALGFTHSACANPLLMTHLCGLRAQFVQGREYADGIHEHLQHVRAQMRRTSMPPILQAQAVEAWQGSERLAQRRALADGFAQQAYGVNESQWVCLLFAPFVEQGRGLEGFLACCHPGMQMAAPFLHSALQGLPAAQPLVQWLEEVSGLPLATLQMLYQRDSEARAGALSLLARARDSDPERVRR</sequence>
<protein>
    <submittedName>
        <fullName evidence="2">Uncharacterized protein</fullName>
    </submittedName>
</protein>
<accession>A0A6M0CSH0</accession>
<proteinExistence type="predicted"/>
<reference evidence="3 4" key="1">
    <citation type="submission" date="2020-02" db="EMBL/GenBank/DDBJ databases">
        <title>Broccoli isolated Pseudomonas sp.</title>
        <authorList>
            <person name="Fujikawa T."/>
            <person name="Sawada H."/>
        </authorList>
    </citation>
    <scope>NUCLEOTIDE SEQUENCE [LARGE SCALE GENOMIC DNA]</scope>
    <source>
        <strain evidence="2 4">MAFF212427</strain>
        <strain evidence="1 3">MAFF212428</strain>
    </source>
</reference>
<evidence type="ECO:0000313" key="4">
    <source>
        <dbReference type="Proteomes" id="UP000482634"/>
    </source>
</evidence>
<dbReference type="EMBL" id="JAAHBV010000082">
    <property type="protein sequence ID" value="NER59453.1"/>
    <property type="molecule type" value="Genomic_DNA"/>
</dbReference>
<name>A0A6B3NQE0_9PSED</name>
<evidence type="ECO:0000313" key="2">
    <source>
        <dbReference type="EMBL" id="NER63271.1"/>
    </source>
</evidence>
<accession>A0A6B3NQE0</accession>
<dbReference type="RefSeq" id="WP_163941730.1">
    <property type="nucleotide sequence ID" value="NZ_JAAHBU010000046.1"/>
</dbReference>
<gene>
    <name evidence="1" type="ORF">G3435_04595</name>
    <name evidence="2" type="ORF">G3436_04395</name>
</gene>
<dbReference type="AlphaFoldDB" id="A0A6B3NQE0"/>
<dbReference type="Proteomes" id="UP000480410">
    <property type="component" value="Unassembled WGS sequence"/>
</dbReference>
<organism evidence="2 4">
    <name type="scientific">Pseudomonas brassicae</name>
    <dbReference type="NCBI Taxonomy" id="2708063"/>
    <lineage>
        <taxon>Bacteria</taxon>
        <taxon>Pseudomonadati</taxon>
        <taxon>Pseudomonadota</taxon>
        <taxon>Gammaproteobacteria</taxon>
        <taxon>Pseudomonadales</taxon>
        <taxon>Pseudomonadaceae</taxon>
        <taxon>Pseudomonas</taxon>
    </lineage>
</organism>